<dbReference type="GO" id="GO:0032153">
    <property type="term" value="C:cell division site"/>
    <property type="evidence" value="ECO:0007669"/>
    <property type="project" value="TreeGrafter"/>
</dbReference>
<feature type="transmembrane region" description="Helical" evidence="1">
    <location>
        <begin position="266"/>
        <end position="290"/>
    </location>
</feature>
<comment type="caution">
    <text evidence="2">The sequence shown here is derived from an EMBL/GenBank/DDBJ whole genome shotgun (WGS) entry which is preliminary data.</text>
</comment>
<protein>
    <submittedName>
        <fullName evidence="2">FtsX-like permease family protein</fullName>
    </submittedName>
</protein>
<dbReference type="InterPro" id="IPR004513">
    <property type="entry name" value="FtsX"/>
</dbReference>
<keyword evidence="3" id="KW-1185">Reference proteome</keyword>
<reference evidence="2 3" key="1">
    <citation type="submission" date="2019-07" db="EMBL/GenBank/DDBJ databases">
        <authorList>
            <person name="Park M."/>
        </authorList>
    </citation>
    <scope>NUCLEOTIDE SEQUENCE [LARGE SCALE GENOMIC DNA]</scope>
    <source>
        <strain evidence="2 3">KCTC32445</strain>
    </source>
</reference>
<keyword evidence="1" id="KW-1133">Transmembrane helix</keyword>
<dbReference type="GO" id="GO:0051301">
    <property type="term" value="P:cell division"/>
    <property type="evidence" value="ECO:0007669"/>
    <property type="project" value="InterPro"/>
</dbReference>
<dbReference type="Proteomes" id="UP000320160">
    <property type="component" value="Unassembled WGS sequence"/>
</dbReference>
<sequence length="298" mass="32288">MLLDFALPAHDRKLIPEGRLSGPMPWVIAIMLFLTILIAAMGLSLAYAIRDGGNDLAQQATVQIIEPDPIERATQKVAVSRLLREIPQIDSVNSVPDGEVRNLLKPWLGNDVIDADIPVPALIDIRFKNAPDGATVRALKLRLEEAAPKIRIDSHSSWMAPFFDLMSSLILLTLAIFMLLLVATSAVVILAVRSTLNTHRSTIEIMHMMGGTDLQAARLFQRRVALDALLGGVVGFGAAAAVILTLGGRIAAVEPALLADATLPWYGWLILAIIPLAVMCLAMLMARWTVVSALKKML</sequence>
<feature type="transmembrane region" description="Helical" evidence="1">
    <location>
        <begin position="169"/>
        <end position="192"/>
    </location>
</feature>
<dbReference type="GO" id="GO:0016020">
    <property type="term" value="C:membrane"/>
    <property type="evidence" value="ECO:0007669"/>
    <property type="project" value="InterPro"/>
</dbReference>
<dbReference type="PANTHER" id="PTHR47755:SF1">
    <property type="entry name" value="CELL DIVISION PROTEIN FTSX"/>
    <property type="match status" value="1"/>
</dbReference>
<dbReference type="OrthoDB" id="8478373at2"/>
<name>A0A553WA51_9SPHN</name>
<dbReference type="RefSeq" id="WP_143776774.1">
    <property type="nucleotide sequence ID" value="NZ_VKKU01000002.1"/>
</dbReference>
<evidence type="ECO:0000313" key="2">
    <source>
        <dbReference type="EMBL" id="TSB01556.1"/>
    </source>
</evidence>
<dbReference type="PANTHER" id="PTHR47755">
    <property type="entry name" value="CELL DIVISION PROTEIN FTSX"/>
    <property type="match status" value="1"/>
</dbReference>
<keyword evidence="1" id="KW-0472">Membrane</keyword>
<gene>
    <name evidence="2" type="ORF">FOM92_10225</name>
</gene>
<dbReference type="AlphaFoldDB" id="A0A553WA51"/>
<proteinExistence type="predicted"/>
<organism evidence="2 3">
    <name type="scientific">Sphingorhabdus contaminans</name>
    <dbReference type="NCBI Taxonomy" id="1343899"/>
    <lineage>
        <taxon>Bacteria</taxon>
        <taxon>Pseudomonadati</taxon>
        <taxon>Pseudomonadota</taxon>
        <taxon>Alphaproteobacteria</taxon>
        <taxon>Sphingomonadales</taxon>
        <taxon>Sphingomonadaceae</taxon>
        <taxon>Sphingorhabdus</taxon>
    </lineage>
</organism>
<feature type="transmembrane region" description="Helical" evidence="1">
    <location>
        <begin position="26"/>
        <end position="49"/>
    </location>
</feature>
<keyword evidence="1" id="KW-0812">Transmembrane</keyword>
<feature type="transmembrane region" description="Helical" evidence="1">
    <location>
        <begin position="224"/>
        <end position="246"/>
    </location>
</feature>
<accession>A0A553WA51</accession>
<dbReference type="EMBL" id="VKKU01000002">
    <property type="protein sequence ID" value="TSB01556.1"/>
    <property type="molecule type" value="Genomic_DNA"/>
</dbReference>
<evidence type="ECO:0000256" key="1">
    <source>
        <dbReference type="SAM" id="Phobius"/>
    </source>
</evidence>
<evidence type="ECO:0000313" key="3">
    <source>
        <dbReference type="Proteomes" id="UP000320160"/>
    </source>
</evidence>